<evidence type="ECO:0000256" key="1">
    <source>
        <dbReference type="ARBA" id="ARBA00004651"/>
    </source>
</evidence>
<sequence length="408" mass="43581">MPNASAPLWKKNLPVLWACTFVAGIAFSEVGPFLSLFIDELGTFSQRQLSFYSGLVFAVTFLVTAFMAPVWGRLANVRGHKIIMFFTALGMGVTYILTGMVHNVWLLFLGRALIGAFSGYIPNAQALIAGQVPRAMSGRILGIIMTGSTSGFLIGPVLGGVLAHLFSIRATFYITGVILFLVAIASLVFVEEPREEKSGKAVTATRGRGLLKQFANPKLIIVLLCSTLIVQLGNSSIFPIISLYVKQLMHGHGAITVVAGIISALPGISNILAAPRLGSYGDRHGSGRVLIAGYLFAVLVYMPQGLVTSLVVLGVLRFFVGISDAALFPTIQTLLTKNAPTGTLSSVFAWNQSFQALGSMFGSLFGGVISGLFGYNVVFMTTAALLALNLLILWLTEPSLRKSRRAQA</sequence>
<dbReference type="PRINTS" id="PR01035">
    <property type="entry name" value="TCRTETA"/>
</dbReference>
<name>A0ABY7WRY8_9LACO</name>
<dbReference type="PANTHER" id="PTHR43414">
    <property type="entry name" value="MULTIDRUG RESISTANCE PROTEIN MDTG"/>
    <property type="match status" value="1"/>
</dbReference>
<evidence type="ECO:0000256" key="2">
    <source>
        <dbReference type="ARBA" id="ARBA00022448"/>
    </source>
</evidence>
<dbReference type="Pfam" id="PF07690">
    <property type="entry name" value="MFS_1"/>
    <property type="match status" value="1"/>
</dbReference>
<organism evidence="9 10">
    <name type="scientific">Lacticaseibacillus pabuli</name>
    <dbReference type="NCBI Taxonomy" id="3025672"/>
    <lineage>
        <taxon>Bacteria</taxon>
        <taxon>Bacillati</taxon>
        <taxon>Bacillota</taxon>
        <taxon>Bacilli</taxon>
        <taxon>Lactobacillales</taxon>
        <taxon>Lactobacillaceae</taxon>
        <taxon>Lacticaseibacillus</taxon>
    </lineage>
</organism>
<dbReference type="PROSITE" id="PS50850">
    <property type="entry name" value="MFS"/>
    <property type="match status" value="1"/>
</dbReference>
<proteinExistence type="predicted"/>
<evidence type="ECO:0000256" key="7">
    <source>
        <dbReference type="SAM" id="Phobius"/>
    </source>
</evidence>
<keyword evidence="2" id="KW-0813">Transport</keyword>
<dbReference type="PANTHER" id="PTHR43414:SF1">
    <property type="entry name" value="PEPTIDE PERMEASE"/>
    <property type="match status" value="1"/>
</dbReference>
<feature type="transmembrane region" description="Helical" evidence="7">
    <location>
        <begin position="52"/>
        <end position="71"/>
    </location>
</feature>
<dbReference type="InterPro" id="IPR036259">
    <property type="entry name" value="MFS_trans_sf"/>
</dbReference>
<evidence type="ECO:0000256" key="3">
    <source>
        <dbReference type="ARBA" id="ARBA00022475"/>
    </source>
</evidence>
<feature type="transmembrane region" description="Helical" evidence="7">
    <location>
        <begin position="140"/>
        <end position="166"/>
    </location>
</feature>
<evidence type="ECO:0000256" key="5">
    <source>
        <dbReference type="ARBA" id="ARBA00022989"/>
    </source>
</evidence>
<dbReference type="RefSeq" id="WP_274260627.1">
    <property type="nucleotide sequence ID" value="NZ_CP117884.1"/>
</dbReference>
<feature type="domain" description="Major facilitator superfamily (MFS) profile" evidence="8">
    <location>
        <begin position="12"/>
        <end position="401"/>
    </location>
</feature>
<keyword evidence="6 7" id="KW-0472">Membrane</keyword>
<dbReference type="EMBL" id="CP117884">
    <property type="protein sequence ID" value="WDF82876.1"/>
    <property type="molecule type" value="Genomic_DNA"/>
</dbReference>
<dbReference type="Proteomes" id="UP001220377">
    <property type="component" value="Chromosome"/>
</dbReference>
<comment type="subcellular location">
    <subcellularLocation>
        <location evidence="1">Cell membrane</location>
        <topology evidence="1">Multi-pass membrane protein</topology>
    </subcellularLocation>
</comment>
<feature type="transmembrane region" description="Helical" evidence="7">
    <location>
        <begin position="172"/>
        <end position="190"/>
    </location>
</feature>
<feature type="transmembrane region" description="Helical" evidence="7">
    <location>
        <begin position="83"/>
        <end position="102"/>
    </location>
</feature>
<accession>A0ABY7WRY8</accession>
<keyword evidence="4 7" id="KW-0812">Transmembrane</keyword>
<dbReference type="InterPro" id="IPR001958">
    <property type="entry name" value="Tet-R_TetA/multi-R_MdtG-like"/>
</dbReference>
<dbReference type="Gene3D" id="1.20.1250.20">
    <property type="entry name" value="MFS general substrate transporter like domains"/>
    <property type="match status" value="2"/>
</dbReference>
<evidence type="ECO:0000259" key="8">
    <source>
        <dbReference type="PROSITE" id="PS50850"/>
    </source>
</evidence>
<keyword evidence="3" id="KW-1003">Cell membrane</keyword>
<evidence type="ECO:0000313" key="10">
    <source>
        <dbReference type="Proteomes" id="UP001220377"/>
    </source>
</evidence>
<dbReference type="SUPFAM" id="SSF103473">
    <property type="entry name" value="MFS general substrate transporter"/>
    <property type="match status" value="1"/>
</dbReference>
<dbReference type="InterPro" id="IPR020846">
    <property type="entry name" value="MFS_dom"/>
</dbReference>
<protein>
    <submittedName>
        <fullName evidence="9">MFS transporter</fullName>
    </submittedName>
</protein>
<keyword evidence="10" id="KW-1185">Reference proteome</keyword>
<evidence type="ECO:0000313" key="9">
    <source>
        <dbReference type="EMBL" id="WDF82876.1"/>
    </source>
</evidence>
<keyword evidence="5 7" id="KW-1133">Transmembrane helix</keyword>
<dbReference type="InterPro" id="IPR011701">
    <property type="entry name" value="MFS"/>
</dbReference>
<feature type="transmembrane region" description="Helical" evidence="7">
    <location>
        <begin position="219"/>
        <end position="241"/>
    </location>
</feature>
<evidence type="ECO:0000256" key="6">
    <source>
        <dbReference type="ARBA" id="ARBA00023136"/>
    </source>
</evidence>
<evidence type="ECO:0000256" key="4">
    <source>
        <dbReference type="ARBA" id="ARBA00022692"/>
    </source>
</evidence>
<feature type="transmembrane region" description="Helical" evidence="7">
    <location>
        <begin position="375"/>
        <end position="395"/>
    </location>
</feature>
<gene>
    <name evidence="9" type="ORF">PQ472_01135</name>
</gene>
<reference evidence="9 10" key="1">
    <citation type="submission" date="2023-02" db="EMBL/GenBank/DDBJ databases">
        <title>Genome sequence of Lacticaseibacillus sp. KACC 23028.</title>
        <authorList>
            <person name="Kim S."/>
            <person name="Heo J."/>
            <person name="Kwon S.-W."/>
        </authorList>
    </citation>
    <scope>NUCLEOTIDE SEQUENCE [LARGE SCALE GENOMIC DNA]</scope>
    <source>
        <strain evidence="9 10">KACC 23028</strain>
    </source>
</reference>
<feature type="transmembrane region" description="Helical" evidence="7">
    <location>
        <begin position="253"/>
        <end position="273"/>
    </location>
</feature>